<organism evidence="2 3">
    <name type="scientific">Parnassius apollo</name>
    <name type="common">Apollo butterfly</name>
    <name type="synonym">Papilio apollo</name>
    <dbReference type="NCBI Taxonomy" id="110799"/>
    <lineage>
        <taxon>Eukaryota</taxon>
        <taxon>Metazoa</taxon>
        <taxon>Ecdysozoa</taxon>
        <taxon>Arthropoda</taxon>
        <taxon>Hexapoda</taxon>
        <taxon>Insecta</taxon>
        <taxon>Pterygota</taxon>
        <taxon>Neoptera</taxon>
        <taxon>Endopterygota</taxon>
        <taxon>Lepidoptera</taxon>
        <taxon>Glossata</taxon>
        <taxon>Ditrysia</taxon>
        <taxon>Papilionoidea</taxon>
        <taxon>Papilionidae</taxon>
        <taxon>Parnassiinae</taxon>
        <taxon>Parnassini</taxon>
        <taxon>Parnassius</taxon>
        <taxon>Parnassius</taxon>
    </lineage>
</organism>
<evidence type="ECO:0000313" key="2">
    <source>
        <dbReference type="EMBL" id="CAG5055304.1"/>
    </source>
</evidence>
<dbReference type="InterPro" id="IPR002347">
    <property type="entry name" value="SDR_fam"/>
</dbReference>
<dbReference type="EMBL" id="CAJQZP010001576">
    <property type="protein sequence ID" value="CAG5055304.1"/>
    <property type="molecule type" value="Genomic_DNA"/>
</dbReference>
<protein>
    <submittedName>
        <fullName evidence="2">(apollo) hypothetical protein</fullName>
    </submittedName>
</protein>
<reference evidence="2" key="1">
    <citation type="submission" date="2021-04" db="EMBL/GenBank/DDBJ databases">
        <authorList>
            <person name="Tunstrom K."/>
        </authorList>
    </citation>
    <scope>NUCLEOTIDE SEQUENCE</scope>
</reference>
<dbReference type="PANTHER" id="PTHR43157">
    <property type="entry name" value="PHOSPHATIDYLINOSITOL-GLYCAN BIOSYNTHESIS CLASS F PROTEIN-RELATED"/>
    <property type="match status" value="1"/>
</dbReference>
<gene>
    <name evidence="2" type="ORF">PAPOLLO_LOCUS26257</name>
</gene>
<evidence type="ECO:0000313" key="3">
    <source>
        <dbReference type="Proteomes" id="UP000691718"/>
    </source>
</evidence>
<accession>A0A8S3Y5J1</accession>
<comment type="caution">
    <text evidence="2">The sequence shown here is derived from an EMBL/GenBank/DDBJ whole genome shotgun (WGS) entry which is preliminary data.</text>
</comment>
<name>A0A8S3Y5J1_PARAO</name>
<dbReference type="Pfam" id="PF00106">
    <property type="entry name" value="adh_short"/>
    <property type="match status" value="1"/>
</dbReference>
<dbReference type="GO" id="GO:0016491">
    <property type="term" value="F:oxidoreductase activity"/>
    <property type="evidence" value="ECO:0007669"/>
    <property type="project" value="UniProtKB-KW"/>
</dbReference>
<dbReference type="Proteomes" id="UP000691718">
    <property type="component" value="Unassembled WGS sequence"/>
</dbReference>
<dbReference type="PANTHER" id="PTHR43157:SF31">
    <property type="entry name" value="PHOSPHATIDYLINOSITOL-GLYCAN BIOSYNTHESIS CLASS F PROTEIN"/>
    <property type="match status" value="1"/>
</dbReference>
<dbReference type="AlphaFoldDB" id="A0A8S3Y5J1"/>
<proteinExistence type="predicted"/>
<keyword evidence="1" id="KW-0560">Oxidoreductase</keyword>
<keyword evidence="3" id="KW-1185">Reference proteome</keyword>
<dbReference type="OrthoDB" id="542013at2759"/>
<evidence type="ECO:0000256" key="1">
    <source>
        <dbReference type="ARBA" id="ARBA00023002"/>
    </source>
</evidence>
<sequence length="281" mass="30453">MCLVVWLKICLEPKTGICRCKTRLDGKVALVTGGNSGIGLETARDLAKRGARVIIASRNAAKSEQAVTDIIATTGNKNVEYRCLNLCKFSSVRDFADDFNKTVDRLDILVNNAGCADLEPSLTVTEQNLTDRVRYILRSDIFGNAELKRLRREAVPSSDENAMAENAAPVIAQQPAYMDAVVDIPVVVDSDDDGTVSHELEKMRSILEEAMSETRRLSALGSLAGGAAGIAKAVNDSKAAQKSLQESERRNRMMEAVALGKGLYIKPHKQGAGLYLNPSKN</sequence>